<evidence type="ECO:0000256" key="4">
    <source>
        <dbReference type="ARBA" id="ARBA00022989"/>
    </source>
</evidence>
<feature type="transmembrane region" description="Helical" evidence="6">
    <location>
        <begin position="117"/>
        <end position="136"/>
    </location>
</feature>
<feature type="transmembrane region" description="Helical" evidence="6">
    <location>
        <begin position="142"/>
        <end position="159"/>
    </location>
</feature>
<feature type="transmembrane region" description="Helical" evidence="6">
    <location>
        <begin position="480"/>
        <end position="498"/>
    </location>
</feature>
<feature type="transmembrane region" description="Helical" evidence="6">
    <location>
        <begin position="439"/>
        <end position="460"/>
    </location>
</feature>
<name>A0ABR5NS17_9LACO</name>
<evidence type="ECO:0000256" key="2">
    <source>
        <dbReference type="ARBA" id="ARBA00022448"/>
    </source>
</evidence>
<evidence type="ECO:0000256" key="1">
    <source>
        <dbReference type="ARBA" id="ARBA00004651"/>
    </source>
</evidence>
<reference evidence="8 9" key="1">
    <citation type="journal article" date="2015" name="Genome Announc.">
        <title>Expanding the biotechnology potential of lactobacilli through comparative genomics of 213 strains and associated genera.</title>
        <authorList>
            <person name="Sun Z."/>
            <person name="Harris H.M."/>
            <person name="McCann A."/>
            <person name="Guo C."/>
            <person name="Argimon S."/>
            <person name="Zhang W."/>
            <person name="Yang X."/>
            <person name="Jeffery I.B."/>
            <person name="Cooney J.C."/>
            <person name="Kagawa T.F."/>
            <person name="Liu W."/>
            <person name="Song Y."/>
            <person name="Salvetti E."/>
            <person name="Wrobel A."/>
            <person name="Rasinkangas P."/>
            <person name="Parkhill J."/>
            <person name="Rea M.C."/>
            <person name="O'Sullivan O."/>
            <person name="Ritari J."/>
            <person name="Douillard F.P."/>
            <person name="Paul Ross R."/>
            <person name="Yang R."/>
            <person name="Briner A.E."/>
            <person name="Felis G.E."/>
            <person name="de Vos W.M."/>
            <person name="Barrangou R."/>
            <person name="Klaenhammer T.R."/>
            <person name="Caufield P.W."/>
            <person name="Cui Y."/>
            <person name="Zhang H."/>
            <person name="O'Toole P.W."/>
        </authorList>
    </citation>
    <scope>NUCLEOTIDE SEQUENCE [LARGE SCALE GENOMIC DNA]</scope>
    <source>
        <strain evidence="8 9">DSM 13961</strain>
    </source>
</reference>
<dbReference type="PANTHER" id="PTHR42718:SF9">
    <property type="entry name" value="MAJOR FACILITATOR SUPERFAMILY MULTIDRUG TRANSPORTER MFSC"/>
    <property type="match status" value="1"/>
</dbReference>
<dbReference type="CDD" id="cd17321">
    <property type="entry name" value="MFS_MMR_MDR_like"/>
    <property type="match status" value="1"/>
</dbReference>
<feature type="transmembrane region" description="Helical" evidence="6">
    <location>
        <begin position="306"/>
        <end position="331"/>
    </location>
</feature>
<evidence type="ECO:0000313" key="9">
    <source>
        <dbReference type="Proteomes" id="UP000051499"/>
    </source>
</evidence>
<evidence type="ECO:0000256" key="5">
    <source>
        <dbReference type="ARBA" id="ARBA00023136"/>
    </source>
</evidence>
<feature type="transmembrane region" description="Helical" evidence="6">
    <location>
        <begin position="266"/>
        <end position="286"/>
    </location>
</feature>
<feature type="domain" description="Major facilitator superfamily (MFS) profile" evidence="7">
    <location>
        <begin position="47"/>
        <end position="504"/>
    </location>
</feature>
<feature type="transmembrane region" description="Helical" evidence="6">
    <location>
        <begin position="370"/>
        <end position="390"/>
    </location>
</feature>
<feature type="transmembrane region" description="Helical" evidence="6">
    <location>
        <begin position="171"/>
        <end position="194"/>
    </location>
</feature>
<keyword evidence="5 6" id="KW-0472">Membrane</keyword>
<proteinExistence type="predicted"/>
<dbReference type="InterPro" id="IPR036259">
    <property type="entry name" value="MFS_trans_sf"/>
</dbReference>
<evidence type="ECO:0000256" key="6">
    <source>
        <dbReference type="SAM" id="Phobius"/>
    </source>
</evidence>
<dbReference type="SUPFAM" id="SSF103473">
    <property type="entry name" value="MFS general substrate transporter"/>
    <property type="match status" value="1"/>
</dbReference>
<keyword evidence="9" id="KW-1185">Reference proteome</keyword>
<dbReference type="EMBL" id="AZDH01000018">
    <property type="protein sequence ID" value="KRK50881.1"/>
    <property type="molecule type" value="Genomic_DNA"/>
</dbReference>
<evidence type="ECO:0000256" key="3">
    <source>
        <dbReference type="ARBA" id="ARBA00022692"/>
    </source>
</evidence>
<feature type="transmembrane region" description="Helical" evidence="6">
    <location>
        <begin position="85"/>
        <end position="105"/>
    </location>
</feature>
<dbReference type="Gene3D" id="1.20.1250.20">
    <property type="entry name" value="MFS general substrate transporter like domains"/>
    <property type="match status" value="1"/>
</dbReference>
<dbReference type="PANTHER" id="PTHR42718">
    <property type="entry name" value="MAJOR FACILITATOR SUPERFAMILY MULTIDRUG TRANSPORTER MFSC"/>
    <property type="match status" value="1"/>
</dbReference>
<feature type="transmembrane region" description="Helical" evidence="6">
    <location>
        <begin position="200"/>
        <end position="217"/>
    </location>
</feature>
<feature type="transmembrane region" description="Helical" evidence="6">
    <location>
        <begin position="396"/>
        <end position="414"/>
    </location>
</feature>
<dbReference type="Pfam" id="PF07690">
    <property type="entry name" value="MFS_1"/>
    <property type="match status" value="1"/>
</dbReference>
<keyword evidence="3 6" id="KW-0812">Transmembrane</keyword>
<accession>A0ABR5NS17</accession>
<keyword evidence="4 6" id="KW-1133">Transmembrane helix</keyword>
<dbReference type="Proteomes" id="UP000051499">
    <property type="component" value="Unassembled WGS sequence"/>
</dbReference>
<feature type="transmembrane region" description="Helical" evidence="6">
    <location>
        <begin position="47"/>
        <end position="65"/>
    </location>
</feature>
<comment type="caution">
    <text evidence="8">The sequence shown here is derived from an EMBL/GenBank/DDBJ whole genome shotgun (WGS) entry which is preliminary data.</text>
</comment>
<dbReference type="InterPro" id="IPR020846">
    <property type="entry name" value="MFS_dom"/>
</dbReference>
<feature type="transmembrane region" description="Helical" evidence="6">
    <location>
        <begin position="6"/>
        <end position="26"/>
    </location>
</feature>
<evidence type="ECO:0000313" key="8">
    <source>
        <dbReference type="EMBL" id="KRK50881.1"/>
    </source>
</evidence>
<dbReference type="PROSITE" id="PS50850">
    <property type="entry name" value="MFS"/>
    <property type="match status" value="1"/>
</dbReference>
<gene>
    <name evidence="8" type="ORF">FC97_GL001166</name>
</gene>
<dbReference type="PRINTS" id="PR01036">
    <property type="entry name" value="TCRTETB"/>
</dbReference>
<keyword evidence="2" id="KW-0813">Transport</keyword>
<feature type="transmembrane region" description="Helical" evidence="6">
    <location>
        <begin position="337"/>
        <end position="363"/>
    </location>
</feature>
<feature type="transmembrane region" description="Helical" evidence="6">
    <location>
        <begin position="238"/>
        <end position="260"/>
    </location>
</feature>
<dbReference type="Gene3D" id="1.20.1720.10">
    <property type="entry name" value="Multidrug resistance protein D"/>
    <property type="match status" value="1"/>
</dbReference>
<sequence length="506" mass="55498">MLDGNHSIKIIVSDLKGIIILTGLYVKTLLNGDVMMHSQKIISQLPVILVLGFFSLLTSISGSSTNLALPKISEDLKISNGQSTWIIQIGLIVATITFVLFGHLGDMISKNFVFSNGGKVFIVGSLLTGISINFPMIMFGRVIQAIGVAMIMANSLGIVSQYFPDETRGEALSIISMFISVGAISGPAIGGIILSVSSWRWIYLFNVPLGIIIIFFSRKLLPTPKVPLEQMTTILKRFNWLGQFIFSIGLTLFFLSGVYFQNGLNSLVTGIIFLVVGSVIALLAFYQDQKFHESLIAPELVKNWDYLLSIFILFLAMLVNAMSNILLPFYLQSYGQISPFISGLLLMEQSLTMLLITPIAGYITDHWDRANLSIIGLMILLISQIGYAMYPRTMNMVLIIIPIVINGIGLGLFLPPNNTITMSSVDDSLSGVAGSINSFARTLGVTIGISMASILLFVQLPKVQNITPKLGMSFLHAFDRVFYVAVAISAFSLIMVVWRKLRGKRI</sequence>
<dbReference type="InterPro" id="IPR011701">
    <property type="entry name" value="MFS"/>
</dbReference>
<comment type="subcellular location">
    <subcellularLocation>
        <location evidence="1">Cell membrane</location>
        <topology evidence="1">Multi-pass membrane protein</topology>
    </subcellularLocation>
</comment>
<protein>
    <submittedName>
        <fullName evidence="8">Major facilitator superfamily protein</fullName>
    </submittedName>
</protein>
<evidence type="ECO:0000259" key="7">
    <source>
        <dbReference type="PROSITE" id="PS50850"/>
    </source>
</evidence>
<organism evidence="8 9">
    <name type="scientific">Companilactobacillus kimchii DSM 13961 = JCM 10707</name>
    <dbReference type="NCBI Taxonomy" id="1423765"/>
    <lineage>
        <taxon>Bacteria</taxon>
        <taxon>Bacillati</taxon>
        <taxon>Bacillota</taxon>
        <taxon>Bacilli</taxon>
        <taxon>Lactobacillales</taxon>
        <taxon>Lactobacillaceae</taxon>
        <taxon>Companilactobacillus</taxon>
        <taxon>Companilactobacillus kimchii</taxon>
    </lineage>
</organism>